<reference evidence="3 4" key="1">
    <citation type="submission" date="2020-08" db="EMBL/GenBank/DDBJ databases">
        <authorList>
            <person name="Koutsovoulos G."/>
            <person name="Danchin GJ E."/>
        </authorList>
    </citation>
    <scope>NUCLEOTIDE SEQUENCE [LARGE SCALE GENOMIC DNA]</scope>
</reference>
<dbReference type="EMBL" id="CAJEWN010000333">
    <property type="protein sequence ID" value="CAD2178971.1"/>
    <property type="molecule type" value="Genomic_DNA"/>
</dbReference>
<feature type="coiled-coil region" evidence="1">
    <location>
        <begin position="238"/>
        <end position="288"/>
    </location>
</feature>
<accession>A0A6V7VXM6</accession>
<organism evidence="3 4">
    <name type="scientific">Meloidogyne enterolobii</name>
    <name type="common">Root-knot nematode worm</name>
    <name type="synonym">Meloidogyne mayaguensis</name>
    <dbReference type="NCBI Taxonomy" id="390850"/>
    <lineage>
        <taxon>Eukaryota</taxon>
        <taxon>Metazoa</taxon>
        <taxon>Ecdysozoa</taxon>
        <taxon>Nematoda</taxon>
        <taxon>Chromadorea</taxon>
        <taxon>Rhabditida</taxon>
        <taxon>Tylenchina</taxon>
        <taxon>Tylenchomorpha</taxon>
        <taxon>Tylenchoidea</taxon>
        <taxon>Meloidogynidae</taxon>
        <taxon>Meloidogyninae</taxon>
        <taxon>Meloidogyne</taxon>
    </lineage>
</organism>
<feature type="compositionally biased region" description="Basic and acidic residues" evidence="2">
    <location>
        <begin position="365"/>
        <end position="382"/>
    </location>
</feature>
<evidence type="ECO:0000313" key="3">
    <source>
        <dbReference type="EMBL" id="CAD2178971.1"/>
    </source>
</evidence>
<gene>
    <name evidence="3" type="ORF">MENT_LOCUS30952</name>
</gene>
<evidence type="ECO:0000256" key="2">
    <source>
        <dbReference type="SAM" id="MobiDB-lite"/>
    </source>
</evidence>
<dbReference type="AlphaFoldDB" id="A0A6V7VXM6"/>
<feature type="region of interest" description="Disordered" evidence="2">
    <location>
        <begin position="363"/>
        <end position="428"/>
    </location>
</feature>
<protein>
    <submittedName>
        <fullName evidence="3">Uncharacterized protein</fullName>
    </submittedName>
</protein>
<sequence length="428" mass="49119">MEFETDEISWTKRCSNDNLKVGDLDPALDKETGIGSRSVNTPIKALLAIFLLKSNEIKATTAARSLLIKILEAIPGTELSKYEEERGDTVKSGLFPNEQQIEETFSIWFENCKEARKALETTKFEKIKIILPGDLERINEVEKEGWMNVFKIGNKKLEKIRAISIHKAKHLIHHKRVFVGDTNANQLSKIFNPSYFLGKEGGQLNEVIRKFNEVVLSSEVETVIVMLGRDALLGGETVDQLMEEARRLKQLLERFIHIHVIWLPPPYIRQKHNEYEELISKLKYLLKEESSDQFEFITTTNTGRSFLELTRFGNSFNAQSVEADGRLKSNGVEIMKAWLVTQVPNFPGDYELGVRNVKSKIVVPRSERSGRNSNRNDSRGRGLGDQTPRSRWSGNENRRGRGLGDRTPRRSVFERIRRYEGSRSRDRL</sequence>
<feature type="compositionally biased region" description="Basic and acidic residues" evidence="2">
    <location>
        <begin position="396"/>
        <end position="428"/>
    </location>
</feature>
<keyword evidence="1" id="KW-0175">Coiled coil</keyword>
<evidence type="ECO:0000313" key="4">
    <source>
        <dbReference type="Proteomes" id="UP000580250"/>
    </source>
</evidence>
<comment type="caution">
    <text evidence="3">The sequence shown here is derived from an EMBL/GenBank/DDBJ whole genome shotgun (WGS) entry which is preliminary data.</text>
</comment>
<proteinExistence type="predicted"/>
<evidence type="ECO:0000256" key="1">
    <source>
        <dbReference type="SAM" id="Coils"/>
    </source>
</evidence>
<name>A0A6V7VXM6_MELEN</name>
<dbReference type="Proteomes" id="UP000580250">
    <property type="component" value="Unassembled WGS sequence"/>
</dbReference>
<dbReference type="OrthoDB" id="154058at2759"/>